<dbReference type="Proteomes" id="UP000291236">
    <property type="component" value="Plasmid 68K"/>
</dbReference>
<dbReference type="EMBL" id="AP019370">
    <property type="protein sequence ID" value="BBH54695.1"/>
    <property type="molecule type" value="Genomic_DNA"/>
</dbReference>
<accession>A0A4P2VYC4</accession>
<dbReference type="GeneID" id="39493254"/>
<sequence length="218" mass="26101">MNADLNEKILKLKEAEGLPESFILNIIKIANEQDKFSDQKWIKKMLINAKIKHEQQSKYKIKKEFNNKDQNKIEKINLLNKESKQSFSEKNFQIIEAQKCLPYLEKYPKVFPRVSFAALVFIQKKYGFWTLRMLSVLEDKNKIYTNFAIKFASVLSTEINIQNCIDLGLHKNPELLYKTVVSNPKYIENKSEIEKYHEWKKNEYFERKKEMDQQNYDE</sequence>
<evidence type="ECO:0000313" key="1">
    <source>
        <dbReference type="EMBL" id="BBH54695.1"/>
    </source>
</evidence>
<keyword evidence="1" id="KW-0614">Plasmid</keyword>
<geneLocation type="plasmid" evidence="1 2">
    <name>68K</name>
</geneLocation>
<protein>
    <submittedName>
        <fullName evidence="1">Uncharacterized protein</fullName>
    </submittedName>
</protein>
<proteinExistence type="predicted"/>
<evidence type="ECO:0000313" key="2">
    <source>
        <dbReference type="Proteomes" id="UP000291236"/>
    </source>
</evidence>
<organism evidence="1 2">
    <name type="scientific">Fluviispira sanaruensis</name>
    <dbReference type="NCBI Taxonomy" id="2493639"/>
    <lineage>
        <taxon>Bacteria</taxon>
        <taxon>Pseudomonadati</taxon>
        <taxon>Bdellovibrionota</taxon>
        <taxon>Oligoflexia</taxon>
        <taxon>Silvanigrellales</taxon>
        <taxon>Silvanigrellaceae</taxon>
        <taxon>Fluviispira</taxon>
    </lineage>
</organism>
<dbReference type="OrthoDB" id="5309347at2"/>
<name>A0A4P2VYC4_FLUSA</name>
<dbReference type="KEGG" id="sbf:JCM31447_31690"/>
<dbReference type="AlphaFoldDB" id="A0A4P2VYC4"/>
<reference evidence="1 2" key="1">
    <citation type="submission" date="2018-12" db="EMBL/GenBank/DDBJ databases">
        <title>Rubrispira sanarue gen. nov., sp., nov., a member of the order Silvanigrellales, isolated from a brackish lake in Hamamatsu Japan.</title>
        <authorList>
            <person name="Maejima Y."/>
            <person name="Iino T."/>
            <person name="Muraguchi Y."/>
            <person name="Fukuda K."/>
            <person name="Nojiri H."/>
            <person name="Ohkuma M."/>
            <person name="Moriuchi R."/>
            <person name="Dohra H."/>
            <person name="Kimbara K."/>
            <person name="Shintani M."/>
        </authorList>
    </citation>
    <scope>NUCLEOTIDE SEQUENCE [LARGE SCALE GENOMIC DNA]</scope>
    <source>
        <strain evidence="1 2">RF1110005</strain>
        <plasmid evidence="1 2">68K</plasmid>
    </source>
</reference>
<dbReference type="RefSeq" id="WP_130613197.1">
    <property type="nucleotide sequence ID" value="NZ_AP019370.1"/>
</dbReference>
<gene>
    <name evidence="1" type="ORF">JCM31447_31690</name>
</gene>
<keyword evidence="2" id="KW-1185">Reference proteome</keyword>